<evidence type="ECO:0000313" key="3">
    <source>
        <dbReference type="EMBL" id="MBB5034669.1"/>
    </source>
</evidence>
<feature type="chain" id="PRO_5031422402" description="Neutral/alkaline non-lysosomal ceramidase N-terminal domain-containing protein" evidence="1">
    <location>
        <begin position="30"/>
        <end position="443"/>
    </location>
</feature>
<accession>A0A7W8DLR9</accession>
<gene>
    <name evidence="3" type="ORF">HNQ65_004274</name>
</gene>
<reference evidence="3 4" key="1">
    <citation type="submission" date="2020-08" db="EMBL/GenBank/DDBJ databases">
        <title>Genomic Encyclopedia of Type Strains, Phase IV (KMG-IV): sequencing the most valuable type-strain genomes for metagenomic binning, comparative biology and taxonomic classification.</title>
        <authorList>
            <person name="Goeker M."/>
        </authorList>
    </citation>
    <scope>NUCLEOTIDE SEQUENCE [LARGE SCALE GENOMIC DNA]</scope>
    <source>
        <strain evidence="3 4">DSM 12252</strain>
    </source>
</reference>
<evidence type="ECO:0000313" key="4">
    <source>
        <dbReference type="Proteomes" id="UP000590740"/>
    </source>
</evidence>
<dbReference type="InterPro" id="IPR031329">
    <property type="entry name" value="NEUT/ALK_ceramidase_N"/>
</dbReference>
<dbReference type="Pfam" id="PF04734">
    <property type="entry name" value="Ceramidase_alk"/>
    <property type="match status" value="1"/>
</dbReference>
<evidence type="ECO:0000256" key="1">
    <source>
        <dbReference type="SAM" id="SignalP"/>
    </source>
</evidence>
<proteinExistence type="predicted"/>
<organism evidence="3 4">
    <name type="scientific">Prosthecobacter vanneervenii</name>
    <dbReference type="NCBI Taxonomy" id="48466"/>
    <lineage>
        <taxon>Bacteria</taxon>
        <taxon>Pseudomonadati</taxon>
        <taxon>Verrucomicrobiota</taxon>
        <taxon>Verrucomicrobiia</taxon>
        <taxon>Verrucomicrobiales</taxon>
        <taxon>Verrucomicrobiaceae</taxon>
        <taxon>Prosthecobacter</taxon>
    </lineage>
</organism>
<dbReference type="EMBL" id="JACHIG010000010">
    <property type="protein sequence ID" value="MBB5034669.1"/>
    <property type="molecule type" value="Genomic_DNA"/>
</dbReference>
<comment type="caution">
    <text evidence="3">The sequence shown here is derived from an EMBL/GenBank/DDBJ whole genome shotgun (WGS) entry which is preliminary data.</text>
</comment>
<sequence length="443" mass="48445">MHHPSRIVLPCFKSLIALAIAGLQCLASAADRLEAGVGLVDITPTGEVTLAGSPSPKKTSEVKTRLFVRALVLASGATKVAIVTLDTLKYPVDLTVKARASIEQATGIPAANVIICSSHTHSGPLWSYYPDKLVTPIAEAVSKAAQDLMPCTLGMARGRAEGVAECRRVIKEGHAWNRWQLKPDEADKYPAEGPADPDFDLLALRSADGKFKAILYNFACHAANNRAPLISADYPGDVELHVQKALGYAVPALFLTGACGDVNPIYSVRRDLFEQRLGGEILQCLERLEPVAKPTLAIDAREFQMPGREHPEFREAEVARNWPGQLEHYRKAYTSMKAREKPSYLYFITGIRIGPDFAIVTNANELFCGIAMGIKKQSPFKHTMTVEQTNGAHGYVPSAKGFEGGSYETWFGEHSYLTTQAADIIEKQSMEVLNKLRQETPKP</sequence>
<dbReference type="Proteomes" id="UP000590740">
    <property type="component" value="Unassembled WGS sequence"/>
</dbReference>
<keyword evidence="4" id="KW-1185">Reference proteome</keyword>
<evidence type="ECO:0000259" key="2">
    <source>
        <dbReference type="Pfam" id="PF04734"/>
    </source>
</evidence>
<name>A0A7W8DLR9_9BACT</name>
<feature type="domain" description="Neutral/alkaline non-lysosomal ceramidase N-terminal" evidence="2">
    <location>
        <begin position="35"/>
        <end position="243"/>
    </location>
</feature>
<dbReference type="AlphaFoldDB" id="A0A7W8DLR9"/>
<dbReference type="RefSeq" id="WP_184342698.1">
    <property type="nucleotide sequence ID" value="NZ_JACHIG010000010.1"/>
</dbReference>
<protein>
    <recommendedName>
        <fullName evidence="2">Neutral/alkaline non-lysosomal ceramidase N-terminal domain-containing protein</fullName>
    </recommendedName>
</protein>
<feature type="signal peptide" evidence="1">
    <location>
        <begin position="1"/>
        <end position="29"/>
    </location>
</feature>
<keyword evidence="1" id="KW-0732">Signal</keyword>